<comment type="caution">
    <text evidence="17">The sequence shown here is derived from an EMBL/GenBank/DDBJ whole genome shotgun (WGS) entry which is preliminary data.</text>
</comment>
<dbReference type="GO" id="GO:0017085">
    <property type="term" value="P:response to insecticide"/>
    <property type="evidence" value="ECO:0007669"/>
    <property type="project" value="UniProtKB-ARBA"/>
</dbReference>
<evidence type="ECO:0000256" key="13">
    <source>
        <dbReference type="ARBA" id="ARBA00034018"/>
    </source>
</evidence>
<name>A0AAV6TZF3_9ARAC</name>
<feature type="transmembrane region" description="Helical" evidence="14">
    <location>
        <begin position="871"/>
        <end position="895"/>
    </location>
</feature>
<dbReference type="GO" id="GO:0005524">
    <property type="term" value="F:ATP binding"/>
    <property type="evidence" value="ECO:0007669"/>
    <property type="project" value="UniProtKB-KW"/>
</dbReference>
<dbReference type="Proteomes" id="UP000827092">
    <property type="component" value="Unassembled WGS sequence"/>
</dbReference>
<feature type="transmembrane region" description="Helical" evidence="14">
    <location>
        <begin position="901"/>
        <end position="919"/>
    </location>
</feature>
<evidence type="ECO:0000259" key="15">
    <source>
        <dbReference type="PROSITE" id="PS50893"/>
    </source>
</evidence>
<keyword evidence="11 14" id="KW-0472">Membrane</keyword>
<protein>
    <recommendedName>
        <fullName evidence="3">ABC-type xenobiotic transporter</fullName>
        <ecNumber evidence="3">7.6.2.2</ecNumber>
    </recommendedName>
</protein>
<evidence type="ECO:0000256" key="3">
    <source>
        <dbReference type="ARBA" id="ARBA00012191"/>
    </source>
</evidence>
<evidence type="ECO:0000256" key="12">
    <source>
        <dbReference type="ARBA" id="ARBA00023180"/>
    </source>
</evidence>
<keyword evidence="9" id="KW-1278">Translocase</keyword>
<dbReference type="FunFam" id="1.20.1560.10:FF:000018">
    <property type="entry name" value="ATP-binding cassette subfamily B member 11"/>
    <property type="match status" value="1"/>
</dbReference>
<evidence type="ECO:0000256" key="7">
    <source>
        <dbReference type="ARBA" id="ARBA00022741"/>
    </source>
</evidence>
<dbReference type="InterPro" id="IPR039421">
    <property type="entry name" value="Type_1_exporter"/>
</dbReference>
<dbReference type="FunFam" id="3.40.50.300:FF:000479">
    <property type="entry name" value="Multidrug resistance protein 1A"/>
    <property type="match status" value="2"/>
</dbReference>
<feature type="domain" description="ABC transporter" evidence="15">
    <location>
        <begin position="1080"/>
        <end position="1318"/>
    </location>
</feature>
<feature type="transmembrane region" description="Helical" evidence="14">
    <location>
        <begin position="85"/>
        <end position="108"/>
    </location>
</feature>
<evidence type="ECO:0000259" key="16">
    <source>
        <dbReference type="PROSITE" id="PS50929"/>
    </source>
</evidence>
<dbReference type="Pfam" id="PF00005">
    <property type="entry name" value="ABC_tran"/>
    <property type="match status" value="2"/>
</dbReference>
<comment type="similarity">
    <text evidence="2">Belongs to the ABC transporter superfamily. ABCB family. Multidrug resistance exporter (TC 3.A.1.201) subfamily.</text>
</comment>
<feature type="transmembrane region" description="Helical" evidence="14">
    <location>
        <begin position="321"/>
        <end position="344"/>
    </location>
</feature>
<evidence type="ECO:0000256" key="9">
    <source>
        <dbReference type="ARBA" id="ARBA00022967"/>
    </source>
</evidence>
<dbReference type="EMBL" id="JAFNEN010000827">
    <property type="protein sequence ID" value="KAG8177034.1"/>
    <property type="molecule type" value="Genomic_DNA"/>
</dbReference>
<evidence type="ECO:0000256" key="11">
    <source>
        <dbReference type="ARBA" id="ARBA00023136"/>
    </source>
</evidence>
<dbReference type="InterPro" id="IPR003439">
    <property type="entry name" value="ABC_transporter-like_ATP-bd"/>
</dbReference>
<evidence type="ECO:0000256" key="8">
    <source>
        <dbReference type="ARBA" id="ARBA00022840"/>
    </source>
</evidence>
<evidence type="ECO:0000256" key="10">
    <source>
        <dbReference type="ARBA" id="ARBA00022989"/>
    </source>
</evidence>
<dbReference type="PROSITE" id="PS50929">
    <property type="entry name" value="ABC_TM1F"/>
    <property type="match status" value="2"/>
</dbReference>
<reference evidence="17 18" key="1">
    <citation type="journal article" date="2022" name="Nat. Ecol. Evol.">
        <title>A masculinizing supergene underlies an exaggerated male reproductive morph in a spider.</title>
        <authorList>
            <person name="Hendrickx F."/>
            <person name="De Corte Z."/>
            <person name="Sonet G."/>
            <person name="Van Belleghem S.M."/>
            <person name="Kostlbacher S."/>
            <person name="Vangestel C."/>
        </authorList>
    </citation>
    <scope>NUCLEOTIDE SEQUENCE [LARGE SCALE GENOMIC DNA]</scope>
    <source>
        <strain evidence="17">W744_W776</strain>
    </source>
</reference>
<feature type="transmembrane region" description="Helical" evidence="14">
    <location>
        <begin position="218"/>
        <end position="237"/>
    </location>
</feature>
<dbReference type="Gene3D" id="3.40.50.300">
    <property type="entry name" value="P-loop containing nucleotide triphosphate hydrolases"/>
    <property type="match status" value="2"/>
</dbReference>
<evidence type="ECO:0000313" key="18">
    <source>
        <dbReference type="Proteomes" id="UP000827092"/>
    </source>
</evidence>
<keyword evidence="4" id="KW-0813">Transport</keyword>
<dbReference type="InterPro" id="IPR017871">
    <property type="entry name" value="ABC_transporter-like_CS"/>
</dbReference>
<dbReference type="InterPro" id="IPR027417">
    <property type="entry name" value="P-loop_NTPase"/>
</dbReference>
<dbReference type="PROSITE" id="PS00211">
    <property type="entry name" value="ABC_TRANSPORTER_1"/>
    <property type="match status" value="2"/>
</dbReference>
<dbReference type="PANTHER" id="PTHR43394:SF27">
    <property type="entry name" value="ATP-DEPENDENT TRANSLOCASE ABCB1-LIKE"/>
    <property type="match status" value="1"/>
</dbReference>
<keyword evidence="8" id="KW-0067">ATP-binding</keyword>
<dbReference type="CDD" id="cd18578">
    <property type="entry name" value="ABC_6TM_Pgp_ABCB1_D2_like"/>
    <property type="match status" value="1"/>
</dbReference>
<accession>A0AAV6TZF3</accession>
<gene>
    <name evidence="17" type="ORF">JTE90_024081</name>
</gene>
<dbReference type="CDD" id="cd03249">
    <property type="entry name" value="ABC_MTABC3_MDL1_MDL2"/>
    <property type="match status" value="2"/>
</dbReference>
<dbReference type="GO" id="GO:0090374">
    <property type="term" value="P:oligopeptide export from mitochondrion"/>
    <property type="evidence" value="ECO:0007669"/>
    <property type="project" value="TreeGrafter"/>
</dbReference>
<evidence type="ECO:0000256" key="1">
    <source>
        <dbReference type="ARBA" id="ARBA00004141"/>
    </source>
</evidence>
<dbReference type="SUPFAM" id="SSF90123">
    <property type="entry name" value="ABC transporter transmembrane region"/>
    <property type="match status" value="2"/>
</dbReference>
<feature type="transmembrane region" description="Helical" evidence="14">
    <location>
        <begin position="243"/>
        <end position="260"/>
    </location>
</feature>
<evidence type="ECO:0000256" key="14">
    <source>
        <dbReference type="SAM" id="Phobius"/>
    </source>
</evidence>
<dbReference type="InterPro" id="IPR036640">
    <property type="entry name" value="ABC1_TM_sf"/>
</dbReference>
<evidence type="ECO:0000256" key="5">
    <source>
        <dbReference type="ARBA" id="ARBA00022692"/>
    </source>
</evidence>
<comment type="catalytic activity">
    <reaction evidence="13">
        <text>ATP + H2O + xenobioticSide 1 = ADP + phosphate + xenobioticSide 2.</text>
        <dbReference type="EC" id="7.6.2.2"/>
    </reaction>
</comment>
<dbReference type="Gene3D" id="1.20.1560.10">
    <property type="entry name" value="ABC transporter type 1, transmembrane domain"/>
    <property type="match status" value="1"/>
</dbReference>
<dbReference type="InterPro" id="IPR011527">
    <property type="entry name" value="ABC1_TM_dom"/>
</dbReference>
<dbReference type="InterPro" id="IPR003593">
    <property type="entry name" value="AAA+_ATPase"/>
</dbReference>
<feature type="transmembrane region" description="Helical" evidence="14">
    <location>
        <begin position="797"/>
        <end position="825"/>
    </location>
</feature>
<evidence type="ECO:0000256" key="2">
    <source>
        <dbReference type="ARBA" id="ARBA00007577"/>
    </source>
</evidence>
<feature type="transmembrane region" description="Helical" evidence="14">
    <location>
        <begin position="356"/>
        <end position="377"/>
    </location>
</feature>
<keyword evidence="5 14" id="KW-0812">Transmembrane</keyword>
<dbReference type="GO" id="GO:0097254">
    <property type="term" value="P:renal tubular secretion"/>
    <property type="evidence" value="ECO:0007669"/>
    <property type="project" value="UniProtKB-ARBA"/>
</dbReference>
<keyword evidence="6" id="KW-0677">Repeat</keyword>
<keyword evidence="7" id="KW-0547">Nucleotide-binding</keyword>
<dbReference type="GO" id="GO:0005743">
    <property type="term" value="C:mitochondrial inner membrane"/>
    <property type="evidence" value="ECO:0007669"/>
    <property type="project" value="TreeGrafter"/>
</dbReference>
<dbReference type="GO" id="GO:0016887">
    <property type="term" value="F:ATP hydrolysis activity"/>
    <property type="evidence" value="ECO:0007669"/>
    <property type="project" value="InterPro"/>
</dbReference>
<dbReference type="Pfam" id="PF00664">
    <property type="entry name" value="ABC_membrane"/>
    <property type="match status" value="2"/>
</dbReference>
<feature type="domain" description="ABC transporter" evidence="15">
    <location>
        <begin position="420"/>
        <end position="656"/>
    </location>
</feature>
<proteinExistence type="inferred from homology"/>
<dbReference type="SMART" id="SM00382">
    <property type="entry name" value="AAA"/>
    <property type="match status" value="2"/>
</dbReference>
<dbReference type="GO" id="GO:0008559">
    <property type="term" value="F:ABC-type xenobiotic transporter activity"/>
    <property type="evidence" value="ECO:0007669"/>
    <property type="project" value="UniProtKB-EC"/>
</dbReference>
<feature type="transmembrane region" description="Helical" evidence="14">
    <location>
        <begin position="754"/>
        <end position="777"/>
    </location>
</feature>
<feature type="domain" description="ABC transmembrane type-1" evidence="16">
    <location>
        <begin position="88"/>
        <end position="385"/>
    </location>
</feature>
<evidence type="ECO:0000313" key="17">
    <source>
        <dbReference type="EMBL" id="KAG8177034.1"/>
    </source>
</evidence>
<comment type="subcellular location">
    <subcellularLocation>
        <location evidence="1">Membrane</location>
        <topology evidence="1">Multi-pass membrane protein</topology>
    </subcellularLocation>
</comment>
<dbReference type="GO" id="GO:0015421">
    <property type="term" value="F:ABC-type oligopeptide transporter activity"/>
    <property type="evidence" value="ECO:0007669"/>
    <property type="project" value="TreeGrafter"/>
</dbReference>
<keyword evidence="12" id="KW-0325">Glycoprotein</keyword>
<feature type="domain" description="ABC transmembrane type-1" evidence="16">
    <location>
        <begin position="760"/>
        <end position="1045"/>
    </location>
</feature>
<sequence>MVVVYGTHVRALDISSGSDFKNGIVNSGYFSYQNPAYDDTDGFGLCNGTHVRGQVPEKDEQEKKQELPPVGFFSLFRYSSCWDKMLIAIGTLAAITTGASIPGVTIIYGKMIDSLISYYLSSRNATNETVTTDEFLHSTAVLCALDAAVGLATVLCNYVMISCFSLAAANQAFRIKSLFMASILKQDIGWYDTTETGDFASRITGDLTRIQDGLGEKVCICISLISTICIIVVTLLWNNWRMSLVTLSFLPLTSFAMVFMSKIQASVSRKEMQAYGTAGAVAEEVLSSIRTVAAFGGEKKEIQRYHKCLVPACRKGIKRGFITALSSSMTWVLSKLGFSLTFWYGVRLVVEGRLSAGSLATVMFNVDTACMFLGQFAPYFEAFAMARGSAAKIYDVIERVPSIDSSSKKGKKPHSLRGTIHIKDVHFNYPARPTVPILKGVSLDVKPGERVALVGPSGCGKSTIIQLIQRFYDTVQGAVFLDANNVKDLNVGWLRDHIGIVGQEPVLFSMTIAENIRYGKWNATQEEIENAAKIAKIHYFIEALPLKYDTLVGERGTQLSGGQKQRIAIARALIKNPKILLLDEATSALDTESEGVVQAALDEASQGRSTLVVAHRLSTIRTADTIVVLSEGIVKEVGTHDELMKKRGMYFNLIQTQTKSSKKEKGIERLDKGEDYMISERSRKMSVLSRSSVGSATRLLGLKSQRSIGARSSYSRMSNSSAVEDFSEENLDDELDENVSRSQVRLWKLSSSEWPYILSGGIAALLTGLLFVAQPILLGTVLGALADDPETIKKETYAYFLAFVVMAVTSGLFGFLQVFMFTIAGEKITSRLRNMLFGNIIAQDIEFFDHPKNSVGSLCTRLTSDASSVQGATGFMISTLFQAATTLVAAIGMAFWFEYKVGLMVLIFVPCIWFGAYFGNRKEEEQDASDRMEAEEAAKVAIEAIESIRTVASLHQEETIFRKFQNHLLGPHEKSRKQSHFRGLAYGLAQGFFTGLEVAAIMFYGSHLIAHGELSFANLLKVIESLMTTALVIRQAVAFAPEYQKAKVAVVRIFQLLDVKPKIDAFSTSGKRLGHKNGHIRFRKVDFTYSSRPNVRILRGLDLRIEPGKTVALVGSSGCGKSTCAQLIERFYEPQSGSVLLDDTEVGEMNVSNLRSHVGLVSQEPVLFSYSLAENIAYGDNSRHVGMHEIIEAARKADIHDFISNLPQGYETPVGDKGVQLSGGQKQRVAIARALLRNPKILILDEATSALDAESEQIVQGALDKARSGRTCLVIAHRLTAVQNADAILVLHEGRIVESGTHEELLNKKGHYYNMHNTQGS</sequence>
<keyword evidence="10 14" id="KW-1133">Transmembrane helix</keyword>
<feature type="transmembrane region" description="Helical" evidence="14">
    <location>
        <begin position="984"/>
        <end position="1005"/>
    </location>
</feature>
<dbReference type="PANTHER" id="PTHR43394">
    <property type="entry name" value="ATP-DEPENDENT PERMEASE MDL1, MITOCHONDRIAL"/>
    <property type="match status" value="1"/>
</dbReference>
<organism evidence="17 18">
    <name type="scientific">Oedothorax gibbosus</name>
    <dbReference type="NCBI Taxonomy" id="931172"/>
    <lineage>
        <taxon>Eukaryota</taxon>
        <taxon>Metazoa</taxon>
        <taxon>Ecdysozoa</taxon>
        <taxon>Arthropoda</taxon>
        <taxon>Chelicerata</taxon>
        <taxon>Arachnida</taxon>
        <taxon>Araneae</taxon>
        <taxon>Araneomorphae</taxon>
        <taxon>Entelegynae</taxon>
        <taxon>Araneoidea</taxon>
        <taxon>Linyphiidae</taxon>
        <taxon>Erigoninae</taxon>
        <taxon>Oedothorax</taxon>
    </lineage>
</organism>
<evidence type="ECO:0000256" key="6">
    <source>
        <dbReference type="ARBA" id="ARBA00022737"/>
    </source>
</evidence>
<dbReference type="SUPFAM" id="SSF52540">
    <property type="entry name" value="P-loop containing nucleoside triphosphate hydrolases"/>
    <property type="match status" value="2"/>
</dbReference>
<feature type="transmembrane region" description="Helical" evidence="14">
    <location>
        <begin position="147"/>
        <end position="169"/>
    </location>
</feature>
<dbReference type="EC" id="7.6.2.2" evidence="3"/>
<evidence type="ECO:0000256" key="4">
    <source>
        <dbReference type="ARBA" id="ARBA00022448"/>
    </source>
</evidence>
<dbReference type="CDD" id="cd18577">
    <property type="entry name" value="ABC_6TM_Pgp_ABCB1_D1_like"/>
    <property type="match status" value="1"/>
</dbReference>
<dbReference type="PROSITE" id="PS50893">
    <property type="entry name" value="ABC_TRANSPORTER_2"/>
    <property type="match status" value="2"/>
</dbReference>
<keyword evidence="18" id="KW-1185">Reference proteome</keyword>